<dbReference type="InterPro" id="IPR029016">
    <property type="entry name" value="GAF-like_dom_sf"/>
</dbReference>
<evidence type="ECO:0000256" key="4">
    <source>
        <dbReference type="SAM" id="MobiDB-lite"/>
    </source>
</evidence>
<dbReference type="SUPFAM" id="SSF46785">
    <property type="entry name" value="Winged helix' DNA-binding domain"/>
    <property type="match status" value="1"/>
</dbReference>
<evidence type="ECO:0000259" key="5">
    <source>
        <dbReference type="PROSITE" id="PS51077"/>
    </source>
</evidence>
<keyword evidence="3" id="KW-0804">Transcription</keyword>
<dbReference type="InterPro" id="IPR014757">
    <property type="entry name" value="Tscrpt_reg_IclR_C"/>
</dbReference>
<dbReference type="EMBL" id="JAVVDO010000038">
    <property type="protein sequence ID" value="MDT8332881.1"/>
    <property type="molecule type" value="Genomic_DNA"/>
</dbReference>
<reference evidence="7 8" key="1">
    <citation type="journal article" date="2019" name="Microb. Pathog.">
        <title>Comparison of VITEK 2, MALDI-TOF MS, 16S rRNA gene sequencing, and whole-genome sequencing for identification of Roseomonas mucosa.</title>
        <authorList>
            <person name="Rudolph W.W."/>
            <person name="Gunzer F."/>
            <person name="Trauth M."/>
            <person name="Bunk B."/>
            <person name="Bigge R."/>
            <person name="Schrottner P."/>
        </authorList>
    </citation>
    <scope>NUCLEOTIDE SEQUENCE [LARGE SCALE GENOMIC DNA]</scope>
    <source>
        <strain evidence="7 8">DSM 103800</strain>
    </source>
</reference>
<dbReference type="Pfam" id="PF09339">
    <property type="entry name" value="HTH_IclR"/>
    <property type="match status" value="1"/>
</dbReference>
<dbReference type="Proteomes" id="UP001258945">
    <property type="component" value="Unassembled WGS sequence"/>
</dbReference>
<evidence type="ECO:0000256" key="3">
    <source>
        <dbReference type="ARBA" id="ARBA00023163"/>
    </source>
</evidence>
<evidence type="ECO:0000313" key="8">
    <source>
        <dbReference type="Proteomes" id="UP001258945"/>
    </source>
</evidence>
<dbReference type="InterPro" id="IPR050707">
    <property type="entry name" value="HTH_MetabolicPath_Reg"/>
</dbReference>
<dbReference type="PROSITE" id="PS51078">
    <property type="entry name" value="ICLR_ED"/>
    <property type="match status" value="1"/>
</dbReference>
<feature type="region of interest" description="Disordered" evidence="4">
    <location>
        <begin position="270"/>
        <end position="301"/>
    </location>
</feature>
<keyword evidence="8" id="KW-1185">Reference proteome</keyword>
<feature type="domain" description="HTH iclR-type" evidence="5">
    <location>
        <begin position="27"/>
        <end position="87"/>
    </location>
</feature>
<dbReference type="Gene3D" id="3.30.450.40">
    <property type="match status" value="1"/>
</dbReference>
<proteinExistence type="predicted"/>
<dbReference type="InterPro" id="IPR005471">
    <property type="entry name" value="Tscrpt_reg_IclR_N"/>
</dbReference>
<protein>
    <submittedName>
        <fullName evidence="7">IclR family transcriptional regulator</fullName>
    </submittedName>
</protein>
<organism evidence="7 8">
    <name type="scientific">Roseomonas gilardii</name>
    <dbReference type="NCBI Taxonomy" id="257708"/>
    <lineage>
        <taxon>Bacteria</taxon>
        <taxon>Pseudomonadati</taxon>
        <taxon>Pseudomonadota</taxon>
        <taxon>Alphaproteobacteria</taxon>
        <taxon>Acetobacterales</taxon>
        <taxon>Roseomonadaceae</taxon>
        <taxon>Roseomonas</taxon>
    </lineage>
</organism>
<keyword evidence="2" id="KW-0238">DNA-binding</keyword>
<dbReference type="SMART" id="SM00346">
    <property type="entry name" value="HTH_ICLR"/>
    <property type="match status" value="1"/>
</dbReference>
<dbReference type="InterPro" id="IPR036390">
    <property type="entry name" value="WH_DNA-bd_sf"/>
</dbReference>
<dbReference type="PANTHER" id="PTHR30136">
    <property type="entry name" value="HELIX-TURN-HELIX TRANSCRIPTIONAL REGULATOR, ICLR FAMILY"/>
    <property type="match status" value="1"/>
</dbReference>
<dbReference type="PROSITE" id="PS51077">
    <property type="entry name" value="HTH_ICLR"/>
    <property type="match status" value="1"/>
</dbReference>
<dbReference type="InterPro" id="IPR036388">
    <property type="entry name" value="WH-like_DNA-bd_sf"/>
</dbReference>
<keyword evidence="1" id="KW-0805">Transcription regulation</keyword>
<comment type="caution">
    <text evidence="7">The sequence shown here is derived from an EMBL/GenBank/DDBJ whole genome shotgun (WGS) entry which is preliminary data.</text>
</comment>
<name>A0ABU3MJ82_9PROT</name>
<sequence>MSVKSDSKARLQPSPEDDEAPQPLYAAPALEKGLDILELLSRQESGLTRRDIAEQLGRSVSEVFRMIEVLTRRSYLVQTGDTYVLGMRLFELAHEFPPMNRLLKEALPRMEALAKAVDQSCHLTVLSGPRQMVVAQVDPPAGMGFSMKIGAMLPLLKSASGRVLLTFQDEEEMERLMHLADPDATEAERTVMWRTIAKVGAQGFAFMPSNQFSGMIAISYPILDLRGRAIAALTVPYVKRLDNPSSVSAEGAQVMLAEAAADLTAALGGTVAKAHEPAKSRRSGSGPAKPDRPLKATRQRA</sequence>
<evidence type="ECO:0000313" key="7">
    <source>
        <dbReference type="EMBL" id="MDT8332881.1"/>
    </source>
</evidence>
<evidence type="ECO:0000256" key="2">
    <source>
        <dbReference type="ARBA" id="ARBA00023125"/>
    </source>
</evidence>
<dbReference type="PANTHER" id="PTHR30136:SF7">
    <property type="entry name" value="HTH-TYPE TRANSCRIPTIONAL REGULATOR KDGR-RELATED"/>
    <property type="match status" value="1"/>
</dbReference>
<dbReference type="Gene3D" id="1.10.10.10">
    <property type="entry name" value="Winged helix-like DNA-binding domain superfamily/Winged helix DNA-binding domain"/>
    <property type="match status" value="1"/>
</dbReference>
<gene>
    <name evidence="7" type="ORF">RQ831_17635</name>
</gene>
<dbReference type="SUPFAM" id="SSF55781">
    <property type="entry name" value="GAF domain-like"/>
    <property type="match status" value="1"/>
</dbReference>
<accession>A0ABU3MJ82</accession>
<feature type="region of interest" description="Disordered" evidence="4">
    <location>
        <begin position="1"/>
        <end position="23"/>
    </location>
</feature>
<evidence type="ECO:0000256" key="1">
    <source>
        <dbReference type="ARBA" id="ARBA00023015"/>
    </source>
</evidence>
<feature type="domain" description="IclR-ED" evidence="6">
    <location>
        <begin position="88"/>
        <end position="269"/>
    </location>
</feature>
<dbReference type="RefSeq" id="WP_314283800.1">
    <property type="nucleotide sequence ID" value="NZ_JAVVDO010000038.1"/>
</dbReference>
<evidence type="ECO:0000259" key="6">
    <source>
        <dbReference type="PROSITE" id="PS51078"/>
    </source>
</evidence>
<dbReference type="Pfam" id="PF01614">
    <property type="entry name" value="IclR_C"/>
    <property type="match status" value="1"/>
</dbReference>